<keyword evidence="2" id="KW-1185">Reference proteome</keyword>
<evidence type="ECO:0000313" key="1">
    <source>
        <dbReference type="EMBL" id="KAL2558370.1"/>
    </source>
</evidence>
<reference evidence="2" key="1">
    <citation type="submission" date="2024-07" db="EMBL/GenBank/DDBJ databases">
        <title>Two chromosome-level genome assemblies of Korean endemic species Abeliophyllum distichum and Forsythia ovata (Oleaceae).</title>
        <authorList>
            <person name="Jang H."/>
        </authorList>
    </citation>
    <scope>NUCLEOTIDE SEQUENCE [LARGE SCALE GENOMIC DNA]</scope>
</reference>
<comment type="caution">
    <text evidence="1">The sequence shown here is derived from an EMBL/GenBank/DDBJ whole genome shotgun (WGS) entry which is preliminary data.</text>
</comment>
<organism evidence="1 2">
    <name type="scientific">Forsythia ovata</name>
    <dbReference type="NCBI Taxonomy" id="205694"/>
    <lineage>
        <taxon>Eukaryota</taxon>
        <taxon>Viridiplantae</taxon>
        <taxon>Streptophyta</taxon>
        <taxon>Embryophyta</taxon>
        <taxon>Tracheophyta</taxon>
        <taxon>Spermatophyta</taxon>
        <taxon>Magnoliopsida</taxon>
        <taxon>eudicotyledons</taxon>
        <taxon>Gunneridae</taxon>
        <taxon>Pentapetalae</taxon>
        <taxon>asterids</taxon>
        <taxon>lamiids</taxon>
        <taxon>Lamiales</taxon>
        <taxon>Oleaceae</taxon>
        <taxon>Forsythieae</taxon>
        <taxon>Forsythia</taxon>
    </lineage>
</organism>
<dbReference type="AlphaFoldDB" id="A0ABD1X9L9"/>
<evidence type="ECO:0000313" key="2">
    <source>
        <dbReference type="Proteomes" id="UP001604277"/>
    </source>
</evidence>
<gene>
    <name evidence="1" type="ORF">Fot_03109</name>
</gene>
<dbReference type="Proteomes" id="UP001604277">
    <property type="component" value="Unassembled WGS sequence"/>
</dbReference>
<sequence length="237" mass="27474">MRRRRYKSSESIESMFSYQFSQMITLARQTQSTVLEHDNQSIDGDGAVRLVQLTSTRTTPSGSRRWRRVFSDTEKDGFDSFNRENESYVSFRRYRHFPGEDDTISYTTNGGDSDASIDGNLENENLQYHLWRRLRCLISPSVFLRYESGVVASRSSRNKNLQSPHMLIASRSVSFLGSKHDNFPQSARPNLFQQLITTNFDRYKPASNSLQKLKLRNENKNVQTETTPTKNLKYTLS</sequence>
<proteinExistence type="predicted"/>
<dbReference type="EMBL" id="JBFOLJ010000001">
    <property type="protein sequence ID" value="KAL2558370.1"/>
    <property type="molecule type" value="Genomic_DNA"/>
</dbReference>
<protein>
    <submittedName>
        <fullName evidence="1">Uncharacterized protein</fullName>
    </submittedName>
</protein>
<accession>A0ABD1X9L9</accession>
<name>A0ABD1X9L9_9LAMI</name>